<evidence type="ECO:0000313" key="3">
    <source>
        <dbReference type="Proteomes" id="UP000828251"/>
    </source>
</evidence>
<reference evidence="2 3" key="1">
    <citation type="journal article" date="2021" name="Plant Biotechnol. J.">
        <title>Multi-omics assisted identification of the key and species-specific regulatory components of drought-tolerant mechanisms in Gossypium stocksii.</title>
        <authorList>
            <person name="Yu D."/>
            <person name="Ke L."/>
            <person name="Zhang D."/>
            <person name="Wu Y."/>
            <person name="Sun Y."/>
            <person name="Mei J."/>
            <person name="Sun J."/>
            <person name="Sun Y."/>
        </authorList>
    </citation>
    <scope>NUCLEOTIDE SEQUENCE [LARGE SCALE GENOMIC DNA]</scope>
    <source>
        <strain evidence="3">cv. E1</strain>
        <tissue evidence="2">Leaf</tissue>
    </source>
</reference>
<organism evidence="2 3">
    <name type="scientific">Gossypium stocksii</name>
    <dbReference type="NCBI Taxonomy" id="47602"/>
    <lineage>
        <taxon>Eukaryota</taxon>
        <taxon>Viridiplantae</taxon>
        <taxon>Streptophyta</taxon>
        <taxon>Embryophyta</taxon>
        <taxon>Tracheophyta</taxon>
        <taxon>Spermatophyta</taxon>
        <taxon>Magnoliopsida</taxon>
        <taxon>eudicotyledons</taxon>
        <taxon>Gunneridae</taxon>
        <taxon>Pentapetalae</taxon>
        <taxon>rosids</taxon>
        <taxon>malvids</taxon>
        <taxon>Malvales</taxon>
        <taxon>Malvaceae</taxon>
        <taxon>Malvoideae</taxon>
        <taxon>Gossypium</taxon>
    </lineage>
</organism>
<accession>A0A9D3VRH9</accession>
<sequence>MGQSSYGDPKDKQKHIVKQCHMLFVKQAREPTIEEKSLQKAELASQALDLDSFNIRDEHRSKKPKAAKHTETL</sequence>
<protein>
    <submittedName>
        <fullName evidence="2">Uncharacterized protein</fullName>
    </submittedName>
</protein>
<dbReference type="Proteomes" id="UP000828251">
    <property type="component" value="Unassembled WGS sequence"/>
</dbReference>
<name>A0A9D3VRH9_9ROSI</name>
<dbReference type="AlphaFoldDB" id="A0A9D3VRH9"/>
<evidence type="ECO:0000256" key="1">
    <source>
        <dbReference type="SAM" id="MobiDB-lite"/>
    </source>
</evidence>
<gene>
    <name evidence="2" type="ORF">J1N35_018595</name>
</gene>
<evidence type="ECO:0000313" key="2">
    <source>
        <dbReference type="EMBL" id="KAH1091338.1"/>
    </source>
</evidence>
<dbReference type="EMBL" id="JAIQCV010000006">
    <property type="protein sequence ID" value="KAH1091338.1"/>
    <property type="molecule type" value="Genomic_DNA"/>
</dbReference>
<keyword evidence="3" id="KW-1185">Reference proteome</keyword>
<proteinExistence type="predicted"/>
<comment type="caution">
    <text evidence="2">The sequence shown here is derived from an EMBL/GenBank/DDBJ whole genome shotgun (WGS) entry which is preliminary data.</text>
</comment>
<feature type="region of interest" description="Disordered" evidence="1">
    <location>
        <begin position="52"/>
        <end position="73"/>
    </location>
</feature>